<name>A0AAW1KWU1_SAPOF</name>
<dbReference type="PANTHER" id="PTHR31170">
    <property type="entry name" value="BNAC04G53230D PROTEIN"/>
    <property type="match status" value="1"/>
</dbReference>
<dbReference type="EMBL" id="JBDFQZ010000005">
    <property type="protein sequence ID" value="KAK9724938.1"/>
    <property type="molecule type" value="Genomic_DNA"/>
</dbReference>
<evidence type="ECO:0000256" key="1">
    <source>
        <dbReference type="SAM" id="Phobius"/>
    </source>
</evidence>
<comment type="caution">
    <text evidence="2">The sequence shown here is derived from an EMBL/GenBank/DDBJ whole genome shotgun (WGS) entry which is preliminary data.</text>
</comment>
<organism evidence="2 3">
    <name type="scientific">Saponaria officinalis</name>
    <name type="common">Common soapwort</name>
    <name type="synonym">Lychnis saponaria</name>
    <dbReference type="NCBI Taxonomy" id="3572"/>
    <lineage>
        <taxon>Eukaryota</taxon>
        <taxon>Viridiplantae</taxon>
        <taxon>Streptophyta</taxon>
        <taxon>Embryophyta</taxon>
        <taxon>Tracheophyta</taxon>
        <taxon>Spermatophyta</taxon>
        <taxon>Magnoliopsida</taxon>
        <taxon>eudicotyledons</taxon>
        <taxon>Gunneridae</taxon>
        <taxon>Pentapetalae</taxon>
        <taxon>Caryophyllales</taxon>
        <taxon>Caryophyllaceae</taxon>
        <taxon>Caryophylleae</taxon>
        <taxon>Saponaria</taxon>
    </lineage>
</organism>
<dbReference type="PANTHER" id="PTHR31170:SF20">
    <property type="entry name" value="DUF247 DOMAIN PROTEIN"/>
    <property type="match status" value="1"/>
</dbReference>
<protein>
    <submittedName>
        <fullName evidence="2">Uncharacterized protein</fullName>
    </submittedName>
</protein>
<sequence length="440" mass="51172">MKESNDYVALEITQLEPPIENLTSSIKAKLETILFPCTIFSVPNRFLTQNENVYQPTLISIGAMHHGKTHLQHMENHKWDYLNSLLGRKLLLHSNYSIIDSCVTALKELEPKIRACYEDNYSIQSDDFVRMMLLDGGFIIELFLRYSIKGLRRRDDPLFRSPEKFNNLRSDLILLENQIPFFVLRALFSIVPLPKQCDRTISQLSLRFFKGVIPGDVDLLQERYNFEGSNHLLDLIWKCYIPSSSKLPLSSGSEFGRIIHSASKLQEAGIKVKTIEAESVMDVKFVQGSLIIPSLTIHNHMEIVFRNLIAMEHCHVEKTKHVTSYAFLMKGLIQSEIDVNLLFRRGILHSYVGKKEEVINMFKKLCENIDLDKFYYEGMWEQINGYGRTRWDVWCYKLKHKSRQFHCKYSGAVLGVAILIFVLICILFCALYLFIRRRRS</sequence>
<accession>A0AAW1KWU1</accession>
<keyword evidence="3" id="KW-1185">Reference proteome</keyword>
<keyword evidence="1" id="KW-1133">Transmembrane helix</keyword>
<gene>
    <name evidence="2" type="ORF">RND81_05G110400</name>
</gene>
<reference evidence="2" key="1">
    <citation type="submission" date="2024-03" db="EMBL/GenBank/DDBJ databases">
        <title>WGS assembly of Saponaria officinalis var. Norfolk2.</title>
        <authorList>
            <person name="Jenkins J."/>
            <person name="Shu S."/>
            <person name="Grimwood J."/>
            <person name="Barry K."/>
            <person name="Goodstein D."/>
            <person name="Schmutz J."/>
            <person name="Leebens-Mack J."/>
            <person name="Osbourn A."/>
        </authorList>
    </citation>
    <scope>NUCLEOTIDE SEQUENCE [LARGE SCALE GENOMIC DNA]</scope>
    <source>
        <strain evidence="2">JIC</strain>
    </source>
</reference>
<keyword evidence="1" id="KW-0812">Transmembrane</keyword>
<dbReference type="Proteomes" id="UP001443914">
    <property type="component" value="Unassembled WGS sequence"/>
</dbReference>
<evidence type="ECO:0000313" key="3">
    <source>
        <dbReference type="Proteomes" id="UP001443914"/>
    </source>
</evidence>
<evidence type="ECO:0000313" key="2">
    <source>
        <dbReference type="EMBL" id="KAK9724938.1"/>
    </source>
</evidence>
<proteinExistence type="predicted"/>
<dbReference type="Pfam" id="PF03140">
    <property type="entry name" value="DUF247"/>
    <property type="match status" value="1"/>
</dbReference>
<dbReference type="InterPro" id="IPR004158">
    <property type="entry name" value="DUF247_pln"/>
</dbReference>
<feature type="transmembrane region" description="Helical" evidence="1">
    <location>
        <begin position="409"/>
        <end position="435"/>
    </location>
</feature>
<keyword evidence="1" id="KW-0472">Membrane</keyword>
<dbReference type="AlphaFoldDB" id="A0AAW1KWU1"/>